<keyword evidence="10" id="KW-0809">Transit peptide</keyword>
<evidence type="ECO:0000256" key="6">
    <source>
        <dbReference type="ARBA" id="ARBA00022630"/>
    </source>
</evidence>
<comment type="catalytic activity">
    <reaction evidence="18 19">
        <text>a ubiquinone + reduced [electron-transfer flavoprotein] = a ubiquinol + oxidized [electron-transfer flavoprotein] + H(+)</text>
        <dbReference type="Rhea" id="RHEA:24052"/>
        <dbReference type="Rhea" id="RHEA-COMP:9565"/>
        <dbReference type="Rhea" id="RHEA-COMP:9566"/>
        <dbReference type="Rhea" id="RHEA-COMP:10685"/>
        <dbReference type="Rhea" id="RHEA-COMP:10686"/>
        <dbReference type="ChEBI" id="CHEBI:15378"/>
        <dbReference type="ChEBI" id="CHEBI:16389"/>
        <dbReference type="ChEBI" id="CHEBI:17976"/>
        <dbReference type="ChEBI" id="CHEBI:57692"/>
        <dbReference type="ChEBI" id="CHEBI:58307"/>
        <dbReference type="EC" id="1.5.5.1"/>
    </reaction>
</comment>
<evidence type="ECO:0000256" key="15">
    <source>
        <dbReference type="ARBA" id="ARBA00023075"/>
    </source>
</evidence>
<comment type="caution">
    <text evidence="23">The sequence shown here is derived from an EMBL/GenBank/DDBJ whole genome shotgun (WGS) entry which is preliminary data.</text>
</comment>
<keyword evidence="6 19" id="KW-0285">Flavoprotein</keyword>
<dbReference type="PANTHER" id="PTHR10617">
    <property type="entry name" value="ELECTRON TRANSFER FLAVOPROTEIN-UBIQUINONE OXIDOREDUCTASE"/>
    <property type="match status" value="1"/>
</dbReference>
<evidence type="ECO:0000256" key="18">
    <source>
        <dbReference type="ARBA" id="ARBA00052682"/>
    </source>
</evidence>
<dbReference type="InterPro" id="IPR007859">
    <property type="entry name" value="ETF-QO/FixX_C"/>
</dbReference>
<evidence type="ECO:0000256" key="7">
    <source>
        <dbReference type="ARBA" id="ARBA00022723"/>
    </source>
</evidence>
<evidence type="ECO:0000313" key="23">
    <source>
        <dbReference type="EMBL" id="KAK5782003.1"/>
    </source>
</evidence>
<accession>A0AAN7WJC6</accession>
<feature type="domain" description="ETF-QO/FixX C-terminal" evidence="20">
    <location>
        <begin position="504"/>
        <end position="596"/>
    </location>
</feature>
<dbReference type="AlphaFoldDB" id="A0AAN7WJC6"/>
<evidence type="ECO:0000256" key="3">
    <source>
        <dbReference type="ARBA" id="ARBA00004273"/>
    </source>
</evidence>
<comment type="similarity">
    <text evidence="4">Belongs to the ETF-QO/FixC family.</text>
</comment>
<proteinExistence type="inferred from homology"/>
<dbReference type="Proteomes" id="UP001306508">
    <property type="component" value="Unassembled WGS sequence"/>
</dbReference>
<evidence type="ECO:0000256" key="10">
    <source>
        <dbReference type="ARBA" id="ARBA00022946"/>
    </source>
</evidence>
<comment type="cofactor">
    <cofactor evidence="1 19">
        <name>FAD</name>
        <dbReference type="ChEBI" id="CHEBI:57692"/>
    </cofactor>
</comment>
<gene>
    <name evidence="23" type="ORF">RI543_000489</name>
</gene>
<dbReference type="FunFam" id="3.30.70.20:FF:000015">
    <property type="entry name" value="Electron transfer flavoprotein-ubiquinone oxidoreductase"/>
    <property type="match status" value="1"/>
</dbReference>
<keyword evidence="5 19" id="KW-0813">Transport</keyword>
<evidence type="ECO:0000256" key="4">
    <source>
        <dbReference type="ARBA" id="ARBA00006796"/>
    </source>
</evidence>
<dbReference type="PANTHER" id="PTHR10617:SF107">
    <property type="entry name" value="ELECTRON TRANSFER FLAVOPROTEIN-UBIQUINONE OXIDOREDUCTASE, MITOCHONDRIAL"/>
    <property type="match status" value="1"/>
</dbReference>
<dbReference type="SUPFAM" id="SSF54373">
    <property type="entry name" value="FAD-linked reductases, C-terminal domain"/>
    <property type="match status" value="1"/>
</dbReference>
<evidence type="ECO:0000256" key="1">
    <source>
        <dbReference type="ARBA" id="ARBA00001974"/>
    </source>
</evidence>
<dbReference type="Pfam" id="PF05187">
    <property type="entry name" value="Fer4_ETF_QO"/>
    <property type="match status" value="1"/>
</dbReference>
<evidence type="ECO:0000259" key="20">
    <source>
        <dbReference type="Pfam" id="PF05187"/>
    </source>
</evidence>
<keyword evidence="13 19" id="KW-0408">Iron</keyword>
<evidence type="ECO:0000313" key="24">
    <source>
        <dbReference type="Proteomes" id="UP001306508"/>
    </source>
</evidence>
<feature type="domain" description="FAD/NAD(P)-binding" evidence="21">
    <location>
        <begin position="23"/>
        <end position="88"/>
    </location>
</feature>
<keyword evidence="12 19" id="KW-0560">Oxidoreductase</keyword>
<evidence type="ECO:0000256" key="12">
    <source>
        <dbReference type="ARBA" id="ARBA00023002"/>
    </source>
</evidence>
<dbReference type="Gene3D" id="3.30.9.90">
    <property type="match status" value="1"/>
</dbReference>
<evidence type="ECO:0000256" key="14">
    <source>
        <dbReference type="ARBA" id="ARBA00023014"/>
    </source>
</evidence>
<dbReference type="SUPFAM" id="SSF51905">
    <property type="entry name" value="FAD/NAD(P)-binding domain"/>
    <property type="match status" value="1"/>
</dbReference>
<dbReference type="GO" id="GO:0051539">
    <property type="term" value="F:4 iron, 4 sulfur cluster binding"/>
    <property type="evidence" value="ECO:0007669"/>
    <property type="project" value="UniProtKB-UniRule"/>
</dbReference>
<evidence type="ECO:0000256" key="8">
    <source>
        <dbReference type="ARBA" id="ARBA00022792"/>
    </source>
</evidence>
<dbReference type="EMBL" id="JAWIZZ010000022">
    <property type="protein sequence ID" value="KAK5782003.1"/>
    <property type="molecule type" value="Genomic_DNA"/>
</dbReference>
<dbReference type="InterPro" id="IPR023753">
    <property type="entry name" value="FAD/NAD-binding_dom"/>
</dbReference>
<evidence type="ECO:0000256" key="2">
    <source>
        <dbReference type="ARBA" id="ARBA00002819"/>
    </source>
</evidence>
<dbReference type="GO" id="GO:0004174">
    <property type="term" value="F:electron-transferring-flavoprotein dehydrogenase activity"/>
    <property type="evidence" value="ECO:0007669"/>
    <property type="project" value="UniProtKB-UniRule"/>
</dbReference>
<sequence>MFSLLRRHYSSVANIPRFVELVDVCIVGGGPAGLATAIKLKQIDKEKKYRIVVLEKSADFGNHIVSGCVIDPKALKELFPGESLPCKGLLTPVTKDDFKLLLNKTLSIPVPIPSDLQNKGKNYICSLSQLTKWLSEQAEALGVELYPGVAVSDIIYDRDQKSVLGVATRDLGLDKNGQPRDDRFEKGLQFHSRQTVFSEGCRGSLSKQLIKHFKMYQNNDPKFQGQTYGLGIKEIWKVDPSKFKPGYTSHTMGYPLSYNTYGGGFQYHFGDNLVTVGLVVGLDYKNPYISPYQEFQKLKHHPYYANVLKGGTCIGYGARALNEGGLQSIPSKMTFPGGILVGDSVGYMNVPKIKGSHTAMKSGIVAAEEIFKGLEARQFKTMDTLIQECEMNNIELDSTNVVEVLNQKDNGPSIFELGSYEAAIKKSWIWDELYKVRNVRPAFNTKLGMYGGMMYSGLDTMFLKGRVPWTFSHHTNNGKYISDGEVTEPAKNFKKIEYPKADNVISFDIMTSISRTGTYHDHDEPCHLRIGENQDLESHAKKSWPQWKGIEQRYCPAGVYEYTEEGNFKINAQNCVHCKTCDIKDPTGNTNWVVPEDF</sequence>
<comment type="subcellular location">
    <subcellularLocation>
        <location evidence="3">Mitochondrion inner membrane</location>
    </subcellularLocation>
</comment>
<keyword evidence="9 19" id="KW-0274">FAD</keyword>
<evidence type="ECO:0000259" key="21">
    <source>
        <dbReference type="Pfam" id="PF07992"/>
    </source>
</evidence>
<dbReference type="SUPFAM" id="SSF54862">
    <property type="entry name" value="4Fe-4S ferredoxins"/>
    <property type="match status" value="1"/>
</dbReference>
<feature type="domain" description="ETF-QO/FixC ubiquinone-binding" evidence="22">
    <location>
        <begin position="228"/>
        <end position="321"/>
    </location>
</feature>
<keyword evidence="24" id="KW-1185">Reference proteome</keyword>
<keyword evidence="14 19" id="KW-0411">Iron-sulfur</keyword>
<evidence type="ECO:0000256" key="9">
    <source>
        <dbReference type="ARBA" id="ARBA00022827"/>
    </source>
</evidence>
<dbReference type="Gene3D" id="3.50.50.60">
    <property type="entry name" value="FAD/NAD(P)-binding domain"/>
    <property type="match status" value="1"/>
</dbReference>
<comment type="cofactor">
    <cofactor evidence="19">
        <name>[4Fe-4S] cluster</name>
        <dbReference type="ChEBI" id="CHEBI:49883"/>
    </cofactor>
    <text evidence="19">Binds 1 [4Fe-4S] cluster.</text>
</comment>
<evidence type="ECO:0000256" key="16">
    <source>
        <dbReference type="ARBA" id="ARBA00023128"/>
    </source>
</evidence>
<evidence type="ECO:0000256" key="5">
    <source>
        <dbReference type="ARBA" id="ARBA00022448"/>
    </source>
</evidence>
<dbReference type="Gene3D" id="3.30.70.20">
    <property type="match status" value="1"/>
</dbReference>
<dbReference type="InterPro" id="IPR040156">
    <property type="entry name" value="ETF-QO"/>
</dbReference>
<keyword evidence="11 19" id="KW-0249">Electron transport</keyword>
<dbReference type="Pfam" id="PF07992">
    <property type="entry name" value="Pyr_redox_2"/>
    <property type="match status" value="1"/>
</dbReference>
<organism evidence="23 24">
    <name type="scientific">Arxiozyma heterogenica</name>
    <dbReference type="NCBI Taxonomy" id="278026"/>
    <lineage>
        <taxon>Eukaryota</taxon>
        <taxon>Fungi</taxon>
        <taxon>Dikarya</taxon>
        <taxon>Ascomycota</taxon>
        <taxon>Saccharomycotina</taxon>
        <taxon>Saccharomycetes</taxon>
        <taxon>Saccharomycetales</taxon>
        <taxon>Saccharomycetaceae</taxon>
        <taxon>Arxiozyma</taxon>
    </lineage>
</organism>
<protein>
    <recommendedName>
        <fullName evidence="19">Electron transfer flavoprotein-ubiquinone oxidoreductase</fullName>
        <shortName evidence="19">ETF-QO</shortName>
        <ecNumber evidence="19">1.5.5.1</ecNumber>
    </recommendedName>
</protein>
<evidence type="ECO:0000256" key="13">
    <source>
        <dbReference type="ARBA" id="ARBA00023004"/>
    </source>
</evidence>
<keyword evidence="8" id="KW-0999">Mitochondrion inner membrane</keyword>
<keyword evidence="7 19" id="KW-0479">Metal-binding</keyword>
<keyword evidence="17" id="KW-0472">Membrane</keyword>
<comment type="function">
    <text evidence="2 19">Accepts electrons from ETF and reduces ubiquinone.</text>
</comment>
<keyword evidence="15 19" id="KW-0830">Ubiquinone</keyword>
<evidence type="ECO:0000256" key="19">
    <source>
        <dbReference type="RuleBase" id="RU366068"/>
    </source>
</evidence>
<name>A0AAN7WJC6_9SACH</name>
<evidence type="ECO:0000259" key="22">
    <source>
        <dbReference type="Pfam" id="PF21162"/>
    </source>
</evidence>
<dbReference type="InterPro" id="IPR036188">
    <property type="entry name" value="FAD/NAD-bd_sf"/>
</dbReference>
<keyword evidence="16" id="KW-0496">Mitochondrion</keyword>
<evidence type="ECO:0000256" key="17">
    <source>
        <dbReference type="ARBA" id="ARBA00023136"/>
    </source>
</evidence>
<dbReference type="Pfam" id="PF21162">
    <property type="entry name" value="ETFQO_UQ-bd"/>
    <property type="match status" value="1"/>
</dbReference>
<evidence type="ECO:0000256" key="11">
    <source>
        <dbReference type="ARBA" id="ARBA00022982"/>
    </source>
</evidence>
<reference evidence="24" key="1">
    <citation type="submission" date="2023-07" db="EMBL/GenBank/DDBJ databases">
        <title>A draft genome of Kazachstania heterogenica Y-27499.</title>
        <authorList>
            <person name="Donic C."/>
            <person name="Kralova J.S."/>
            <person name="Fidel L."/>
            <person name="Ben-Dor S."/>
            <person name="Jung S."/>
        </authorList>
    </citation>
    <scope>NUCLEOTIDE SEQUENCE [LARGE SCALE GENOMIC DNA]</scope>
    <source>
        <strain evidence="24">Y27499</strain>
    </source>
</reference>
<dbReference type="GO" id="GO:0005743">
    <property type="term" value="C:mitochondrial inner membrane"/>
    <property type="evidence" value="ECO:0007669"/>
    <property type="project" value="UniProtKB-SubCell"/>
</dbReference>
<dbReference type="InterPro" id="IPR049398">
    <property type="entry name" value="ETF-QO/FixC_UQ-bd"/>
</dbReference>
<dbReference type="EC" id="1.5.5.1" evidence="19"/>
<dbReference type="GO" id="GO:0046872">
    <property type="term" value="F:metal ion binding"/>
    <property type="evidence" value="ECO:0007669"/>
    <property type="project" value="UniProtKB-KW"/>
</dbReference>